<evidence type="ECO:0000313" key="2">
    <source>
        <dbReference type="EMBL" id="KAK5535119.1"/>
    </source>
</evidence>
<dbReference type="EMBL" id="JAXLQG010000010">
    <property type="protein sequence ID" value="KAK5535119.1"/>
    <property type="molecule type" value="Genomic_DNA"/>
</dbReference>
<evidence type="ECO:0000313" key="3">
    <source>
        <dbReference type="Proteomes" id="UP001345827"/>
    </source>
</evidence>
<reference evidence="2 3" key="1">
    <citation type="submission" date="2023-06" db="EMBL/GenBank/DDBJ databases">
        <title>Black Yeasts Isolated from many extreme environments.</title>
        <authorList>
            <person name="Coleine C."/>
            <person name="Stajich J.E."/>
            <person name="Selbmann L."/>
        </authorList>
    </citation>
    <scope>NUCLEOTIDE SEQUENCE [LARGE SCALE GENOMIC DNA]</scope>
    <source>
        <strain evidence="2 3">CCFEE 5887</strain>
    </source>
</reference>
<keyword evidence="3" id="KW-1185">Reference proteome</keyword>
<feature type="region of interest" description="Disordered" evidence="1">
    <location>
        <begin position="14"/>
        <end position="66"/>
    </location>
</feature>
<proteinExistence type="predicted"/>
<dbReference type="Proteomes" id="UP001345827">
    <property type="component" value="Unassembled WGS sequence"/>
</dbReference>
<dbReference type="AlphaFoldDB" id="A0AAV9Q6N9"/>
<protein>
    <submittedName>
        <fullName evidence="2">Uncharacterized protein</fullName>
    </submittedName>
</protein>
<organism evidence="2 3">
    <name type="scientific">Vermiconidia calcicola</name>
    <dbReference type="NCBI Taxonomy" id="1690605"/>
    <lineage>
        <taxon>Eukaryota</taxon>
        <taxon>Fungi</taxon>
        <taxon>Dikarya</taxon>
        <taxon>Ascomycota</taxon>
        <taxon>Pezizomycotina</taxon>
        <taxon>Dothideomycetes</taxon>
        <taxon>Dothideomycetidae</taxon>
        <taxon>Mycosphaerellales</taxon>
        <taxon>Extremaceae</taxon>
        <taxon>Vermiconidia</taxon>
    </lineage>
</organism>
<feature type="compositionally biased region" description="Low complexity" evidence="1">
    <location>
        <begin position="48"/>
        <end position="59"/>
    </location>
</feature>
<sequence length="441" mass="49666">MAVSEVTPTSKPWITLFAGRRPQKSGASNKGAVQTTKTASESDIPLEDINSNDNDNDTSSGRRRPLHQLATRLLRQRTYNRFQLTLDSFSAVYGSDGPRLYWEHTIKDTKRAIVAAKTDETAAASTVVLEKALERNQQAYELEKRCGMLVLREPPASGLDMVHVAAPPDRGVDGYRAIWAKRMEHTRACVRDKVDERPRVDPKNMRLVNINGKKVMMKKYPFDAAYLWRKDEQGQNRVRMQVNNKCKEPNCSSASKDKTKTKICLACKARRSSRLSSLTVTAHDVEYPVFTQETARWTTADLGQSTVYDALSAHIAALTRQYNWEGEVWDEAISVTDQLRSRPDLTVSLSCGNGNENGNGNQAQTTEQEVVSDAERVKKKATKRLITELTAKLRRMARAYDEAVKEFRDDEGNESRPNIWAGRNELKGVERLVEMLLAGQT</sequence>
<gene>
    <name evidence="2" type="ORF">LTR25_006127</name>
</gene>
<comment type="caution">
    <text evidence="2">The sequence shown here is derived from an EMBL/GenBank/DDBJ whole genome shotgun (WGS) entry which is preliminary data.</text>
</comment>
<evidence type="ECO:0000256" key="1">
    <source>
        <dbReference type="SAM" id="MobiDB-lite"/>
    </source>
</evidence>
<name>A0AAV9Q6N9_9PEZI</name>
<feature type="compositionally biased region" description="Polar residues" evidence="1">
    <location>
        <begin position="25"/>
        <end position="41"/>
    </location>
</feature>
<accession>A0AAV9Q6N9</accession>